<dbReference type="Proteomes" id="UP001140513">
    <property type="component" value="Unassembled WGS sequence"/>
</dbReference>
<proteinExistence type="predicted"/>
<gene>
    <name evidence="1" type="ORF">N0V89_011124</name>
</gene>
<dbReference type="EMBL" id="JAPEUX010000008">
    <property type="protein sequence ID" value="KAJ4347185.1"/>
    <property type="molecule type" value="Genomic_DNA"/>
</dbReference>
<dbReference type="GeneID" id="80914654"/>
<evidence type="ECO:0000313" key="2">
    <source>
        <dbReference type="Proteomes" id="UP001140513"/>
    </source>
</evidence>
<accession>A0A9W8XCY2</accession>
<dbReference type="OrthoDB" id="3540210at2759"/>
<organism evidence="1 2">
    <name type="scientific">Didymosphaeria variabile</name>
    <dbReference type="NCBI Taxonomy" id="1932322"/>
    <lineage>
        <taxon>Eukaryota</taxon>
        <taxon>Fungi</taxon>
        <taxon>Dikarya</taxon>
        <taxon>Ascomycota</taxon>
        <taxon>Pezizomycotina</taxon>
        <taxon>Dothideomycetes</taxon>
        <taxon>Pleosporomycetidae</taxon>
        <taxon>Pleosporales</taxon>
        <taxon>Massarineae</taxon>
        <taxon>Didymosphaeriaceae</taxon>
        <taxon>Didymosphaeria</taxon>
    </lineage>
</organism>
<protein>
    <submittedName>
        <fullName evidence="1">Uncharacterized protein</fullName>
    </submittedName>
</protein>
<reference evidence="1" key="1">
    <citation type="submission" date="2022-10" db="EMBL/GenBank/DDBJ databases">
        <title>Tapping the CABI collections for fungal endophytes: first genome assemblies for Collariella, Neodidymelliopsis, Ascochyta clinopodiicola, Didymella pomorum, Didymosphaeria variabile, Neocosmospora piperis and Neocucurbitaria cava.</title>
        <authorList>
            <person name="Hill R."/>
        </authorList>
    </citation>
    <scope>NUCLEOTIDE SEQUENCE</scope>
    <source>
        <strain evidence="1">IMI 356815</strain>
    </source>
</reference>
<dbReference type="RefSeq" id="XP_056066985.1">
    <property type="nucleotide sequence ID" value="XM_056219858.1"/>
</dbReference>
<keyword evidence="2" id="KW-1185">Reference proteome</keyword>
<sequence length="345" mass="39388">MCQSASDNLQLDTGYLDSWGDLGMNAEPRFQIRLKQNCAPLVTRGYKMRYVDPTDTSKTYMRYSYLRNNTITNSTADVADWRIYMVPLKSPFDQVVSSYGGSIGLDYRTRSISMYRGEDTDFIPELNRTDAYAALLFLDSTDMVYHEKVEDPWFAANTNASELMRTFFESESLYVSDEPATVIGCTSQAFYCNPRIDNGQQRCVNLYASHELRDSITAIWPEPDDLKAFLGYVQTNNIMIATPDTFYNMPGLPNMLARFTTKGIMQWEAFPRDRWKQEMEFLSQASLASFQSNVPQASQNGVWDLDRTLCDSDTEAGLCEKLCKSQVSGLNLYILAIARIPWVRQ</sequence>
<comment type="caution">
    <text evidence="1">The sequence shown here is derived from an EMBL/GenBank/DDBJ whole genome shotgun (WGS) entry which is preliminary data.</text>
</comment>
<dbReference type="AlphaFoldDB" id="A0A9W8XCY2"/>
<evidence type="ECO:0000313" key="1">
    <source>
        <dbReference type="EMBL" id="KAJ4347185.1"/>
    </source>
</evidence>
<name>A0A9W8XCY2_9PLEO</name>